<dbReference type="Proteomes" id="UP000054144">
    <property type="component" value="Unassembled WGS sequence"/>
</dbReference>
<proteinExistence type="predicted"/>
<feature type="region of interest" description="Disordered" evidence="1">
    <location>
        <begin position="90"/>
        <end position="130"/>
    </location>
</feature>
<keyword evidence="3" id="KW-1185">Reference proteome</keyword>
<sequence length="220" mass="24205">MVASTSLYPETTHQPMTPPTPSLAVPGAYLSRTPSFHGSNASNPQTSVFSAVKDTFKACLPTSITSHPPLNADDLPSTARVDIVGDGDDAIRPLYRREPPSASKLSTQIKDRSETSTLAPRPTSPTKRLRAESISKNDLTVRIVDPSDGTRVLPGSRMHRHEELTNSDFSDDDLQEVIVKRNNRKRRMSNKIKGEVVLVTGKLTRRKDRIIQGKRLLGKA</sequence>
<accession>A0A0D7AC95</accession>
<evidence type="ECO:0000313" key="2">
    <source>
        <dbReference type="EMBL" id="KIY48029.1"/>
    </source>
</evidence>
<organism evidence="2 3">
    <name type="scientific">Fistulina hepatica ATCC 64428</name>
    <dbReference type="NCBI Taxonomy" id="1128425"/>
    <lineage>
        <taxon>Eukaryota</taxon>
        <taxon>Fungi</taxon>
        <taxon>Dikarya</taxon>
        <taxon>Basidiomycota</taxon>
        <taxon>Agaricomycotina</taxon>
        <taxon>Agaricomycetes</taxon>
        <taxon>Agaricomycetidae</taxon>
        <taxon>Agaricales</taxon>
        <taxon>Fistulinaceae</taxon>
        <taxon>Fistulina</taxon>
    </lineage>
</organism>
<dbReference type="AlphaFoldDB" id="A0A0D7AC95"/>
<evidence type="ECO:0000313" key="3">
    <source>
        <dbReference type="Proteomes" id="UP000054144"/>
    </source>
</evidence>
<feature type="region of interest" description="Disordered" evidence="1">
    <location>
        <begin position="1"/>
        <end position="28"/>
    </location>
</feature>
<feature type="compositionally biased region" description="Polar residues" evidence="1">
    <location>
        <begin position="1"/>
        <end position="15"/>
    </location>
</feature>
<reference evidence="2 3" key="1">
    <citation type="journal article" date="2015" name="Fungal Genet. Biol.">
        <title>Evolution of novel wood decay mechanisms in Agaricales revealed by the genome sequences of Fistulina hepatica and Cylindrobasidium torrendii.</title>
        <authorList>
            <person name="Floudas D."/>
            <person name="Held B.W."/>
            <person name="Riley R."/>
            <person name="Nagy L.G."/>
            <person name="Koehler G."/>
            <person name="Ransdell A.S."/>
            <person name="Younus H."/>
            <person name="Chow J."/>
            <person name="Chiniquy J."/>
            <person name="Lipzen A."/>
            <person name="Tritt A."/>
            <person name="Sun H."/>
            <person name="Haridas S."/>
            <person name="LaButti K."/>
            <person name="Ohm R.A."/>
            <person name="Kues U."/>
            <person name="Blanchette R.A."/>
            <person name="Grigoriev I.V."/>
            <person name="Minto R.E."/>
            <person name="Hibbett D.S."/>
        </authorList>
    </citation>
    <scope>NUCLEOTIDE SEQUENCE [LARGE SCALE GENOMIC DNA]</scope>
    <source>
        <strain evidence="2 3">ATCC 64428</strain>
    </source>
</reference>
<gene>
    <name evidence="2" type="ORF">FISHEDRAFT_59230</name>
</gene>
<feature type="compositionally biased region" description="Basic and acidic residues" evidence="1">
    <location>
        <begin position="90"/>
        <end position="99"/>
    </location>
</feature>
<evidence type="ECO:0000256" key="1">
    <source>
        <dbReference type="SAM" id="MobiDB-lite"/>
    </source>
</evidence>
<name>A0A0D7AC95_9AGAR</name>
<dbReference type="EMBL" id="KN881858">
    <property type="protein sequence ID" value="KIY48029.1"/>
    <property type="molecule type" value="Genomic_DNA"/>
</dbReference>
<protein>
    <submittedName>
        <fullName evidence="2">Uncharacterized protein</fullName>
    </submittedName>
</protein>